<dbReference type="GO" id="GO:0005737">
    <property type="term" value="C:cytoplasm"/>
    <property type="evidence" value="ECO:0007669"/>
    <property type="project" value="UniProtKB-SubCell"/>
</dbReference>
<dbReference type="InterPro" id="IPR006062">
    <property type="entry name" value="His_biosynth"/>
</dbReference>
<comment type="caution">
    <text evidence="15">The sequence shown here is derived from an EMBL/GenBank/DDBJ whole genome shotgun (WGS) entry which is preliminary data.</text>
</comment>
<dbReference type="InterPro" id="IPR023016">
    <property type="entry name" value="HisA/PriA"/>
</dbReference>
<evidence type="ECO:0000256" key="8">
    <source>
        <dbReference type="ARBA" id="ARBA00022605"/>
    </source>
</evidence>
<dbReference type="CDD" id="cd04732">
    <property type="entry name" value="HisA"/>
    <property type="match status" value="1"/>
</dbReference>
<dbReference type="InterPro" id="IPR011060">
    <property type="entry name" value="RibuloseP-bd_barrel"/>
</dbReference>
<dbReference type="Proteomes" id="UP000287171">
    <property type="component" value="Unassembled WGS sequence"/>
</dbReference>
<evidence type="ECO:0000256" key="1">
    <source>
        <dbReference type="ARBA" id="ARBA00000901"/>
    </source>
</evidence>
<accession>A0A402AZV9</accession>
<name>A0A402AZV9_9CHLR</name>
<dbReference type="PANTHER" id="PTHR43090:SF2">
    <property type="entry name" value="1-(5-PHOSPHORIBOSYL)-5-[(5-PHOSPHORIBOSYLAMINO)METHYLIDENEAMINO] IMIDAZOLE-4-CARBOXAMIDE ISOMERASE"/>
    <property type="match status" value="1"/>
</dbReference>
<evidence type="ECO:0000256" key="14">
    <source>
        <dbReference type="RuleBase" id="RU003658"/>
    </source>
</evidence>
<evidence type="ECO:0000256" key="10">
    <source>
        <dbReference type="ARBA" id="ARBA00023235"/>
    </source>
</evidence>
<keyword evidence="7 12" id="KW-0963">Cytoplasm</keyword>
<keyword evidence="10 12" id="KW-0413">Isomerase</keyword>
<dbReference type="InterPro" id="IPR006063">
    <property type="entry name" value="HisA_bact_arch"/>
</dbReference>
<keyword evidence="9 12" id="KW-0368">Histidine biosynthesis</keyword>
<feature type="active site" description="Proton acceptor" evidence="12">
    <location>
        <position position="8"/>
    </location>
</feature>
<evidence type="ECO:0000256" key="5">
    <source>
        <dbReference type="ARBA" id="ARBA00012550"/>
    </source>
</evidence>
<dbReference type="InterPro" id="IPR013785">
    <property type="entry name" value="Aldolase_TIM"/>
</dbReference>
<dbReference type="Pfam" id="PF00977">
    <property type="entry name" value="His_biosynth"/>
    <property type="match status" value="1"/>
</dbReference>
<comment type="subcellular location">
    <subcellularLocation>
        <location evidence="2 12 14">Cytoplasm</location>
    </subcellularLocation>
</comment>
<evidence type="ECO:0000256" key="4">
    <source>
        <dbReference type="ARBA" id="ARBA00009667"/>
    </source>
</evidence>
<dbReference type="NCBIfam" id="TIGR00007">
    <property type="entry name" value="1-(5-phosphoribosyl)-5-[(5-phosphoribosylamino)methylideneamino]imidazole-4-carboxamide isomerase"/>
    <property type="match status" value="1"/>
</dbReference>
<dbReference type="PANTHER" id="PTHR43090">
    <property type="entry name" value="1-(5-PHOSPHORIBOSYL)-5-[(5-PHOSPHORIBOSYLAMINO)METHYLIDENEAMINO] IMIDAZOLE-4-CARBOXAMIDE ISOMERASE"/>
    <property type="match status" value="1"/>
</dbReference>
<dbReference type="GO" id="GO:0000105">
    <property type="term" value="P:L-histidine biosynthetic process"/>
    <property type="evidence" value="ECO:0007669"/>
    <property type="project" value="UniProtKB-UniRule"/>
</dbReference>
<dbReference type="GO" id="GO:0000162">
    <property type="term" value="P:L-tryptophan biosynthetic process"/>
    <property type="evidence" value="ECO:0007669"/>
    <property type="project" value="TreeGrafter"/>
</dbReference>
<evidence type="ECO:0000256" key="12">
    <source>
        <dbReference type="HAMAP-Rule" id="MF_01014"/>
    </source>
</evidence>
<evidence type="ECO:0000256" key="13">
    <source>
        <dbReference type="RuleBase" id="RU003657"/>
    </source>
</evidence>
<dbReference type="AlphaFoldDB" id="A0A402AZV9"/>
<evidence type="ECO:0000256" key="2">
    <source>
        <dbReference type="ARBA" id="ARBA00004496"/>
    </source>
</evidence>
<dbReference type="EMBL" id="BIFT01000001">
    <property type="protein sequence ID" value="GCE24639.1"/>
    <property type="molecule type" value="Genomic_DNA"/>
</dbReference>
<comment type="pathway">
    <text evidence="3 12 14">Amino-acid biosynthesis; L-histidine biosynthesis; L-histidine from 5-phospho-alpha-D-ribose 1-diphosphate: step 4/9.</text>
</comment>
<evidence type="ECO:0000256" key="7">
    <source>
        <dbReference type="ARBA" id="ARBA00022490"/>
    </source>
</evidence>
<evidence type="ECO:0000256" key="6">
    <source>
        <dbReference type="ARBA" id="ARBA00018464"/>
    </source>
</evidence>
<comment type="catalytic activity">
    <reaction evidence="1 12 14">
        <text>1-(5-phospho-beta-D-ribosyl)-5-[(5-phospho-beta-D-ribosylamino)methylideneamino]imidazole-4-carboxamide = 5-[(5-phospho-1-deoxy-D-ribulos-1-ylimino)methylamino]-1-(5-phospho-beta-D-ribosyl)imidazole-4-carboxamide</text>
        <dbReference type="Rhea" id="RHEA:15469"/>
        <dbReference type="ChEBI" id="CHEBI:58435"/>
        <dbReference type="ChEBI" id="CHEBI:58525"/>
        <dbReference type="EC" id="5.3.1.16"/>
    </reaction>
</comment>
<protein>
    <recommendedName>
        <fullName evidence="6 12">1-(5-phosphoribosyl)-5-[(5-phosphoribosylamino)methylideneamino] imidazole-4-carboxamide isomerase</fullName>
        <ecNumber evidence="5 12">5.3.1.16</ecNumber>
    </recommendedName>
    <alternativeName>
        <fullName evidence="11 12">Phosphoribosylformimino-5-aminoimidazole carboxamide ribotide isomerase</fullName>
    </alternativeName>
</protein>
<feature type="active site" description="Proton donor" evidence="12">
    <location>
        <position position="129"/>
    </location>
</feature>
<keyword evidence="16" id="KW-1185">Reference proteome</keyword>
<dbReference type="OrthoDB" id="9781903at2"/>
<evidence type="ECO:0000313" key="16">
    <source>
        <dbReference type="Proteomes" id="UP000287171"/>
    </source>
</evidence>
<sequence>MIILPAIDIKDGRCVRLFQGDYAQVTTYDTDPVQVALRWQEAGASWLHLVDLDGAKEGYPVNAELIKRIRAATSLHIELGGGMRTLEHIEQILGLGVDRVILGTIAITNRQLLQQALERWGERIVVGLDARDGLVAIAGWLETSQVKAVDLAHELSELGVKRFIYTDIARDGALTGPNLIALTEMQQAVSSALIASGGVSSLADLQALASIHVEGTIVGKAIYTGAVDLAAAIRDIER</sequence>
<reference evidence="16" key="1">
    <citation type="submission" date="2018-12" db="EMBL/GenBank/DDBJ databases">
        <title>Tengunoibacter tsumagoiensis gen. nov., sp. nov., Dictyobacter kobayashii sp. nov., D. alpinus sp. nov., and D. joshuensis sp. nov. and description of Dictyobacteraceae fam. nov. within the order Ktedonobacterales isolated from Tengu-no-mugimeshi.</title>
        <authorList>
            <person name="Wang C.M."/>
            <person name="Zheng Y."/>
            <person name="Sakai Y."/>
            <person name="Toyoda A."/>
            <person name="Minakuchi Y."/>
            <person name="Abe K."/>
            <person name="Yokota A."/>
            <person name="Yabe S."/>
        </authorList>
    </citation>
    <scope>NUCLEOTIDE SEQUENCE [LARGE SCALE GENOMIC DNA]</scope>
    <source>
        <strain evidence="16">Uno16</strain>
    </source>
</reference>
<proteinExistence type="inferred from homology"/>
<dbReference type="GO" id="GO:0003949">
    <property type="term" value="F:1-(5-phosphoribosyl)-5-[(5-phosphoribosylamino)methylideneamino]imidazole-4-carboxamide isomerase activity"/>
    <property type="evidence" value="ECO:0007669"/>
    <property type="project" value="UniProtKB-UniRule"/>
</dbReference>
<dbReference type="HAMAP" id="MF_01014">
    <property type="entry name" value="HisA"/>
    <property type="match status" value="1"/>
</dbReference>
<dbReference type="RefSeq" id="WP_126625330.1">
    <property type="nucleotide sequence ID" value="NZ_BIFT01000001.1"/>
</dbReference>
<dbReference type="InterPro" id="IPR044524">
    <property type="entry name" value="Isoase_HisA-like"/>
</dbReference>
<dbReference type="FunFam" id="3.20.20.70:FF:000009">
    <property type="entry name" value="1-(5-phosphoribosyl)-5-[(5-phosphoribosylamino)methylideneamino] imidazole-4-carboxamide isomerase"/>
    <property type="match status" value="1"/>
</dbReference>
<keyword evidence="8 12" id="KW-0028">Amino-acid biosynthesis</keyword>
<evidence type="ECO:0000256" key="9">
    <source>
        <dbReference type="ARBA" id="ARBA00023102"/>
    </source>
</evidence>
<dbReference type="UniPathway" id="UPA00031">
    <property type="reaction ID" value="UER00009"/>
</dbReference>
<comment type="similarity">
    <text evidence="4 12 13">Belongs to the HisA/HisF family.</text>
</comment>
<gene>
    <name evidence="12 15" type="primary">hisA</name>
    <name evidence="15" type="ORF">KDA_01230</name>
</gene>
<organism evidence="15 16">
    <name type="scientific">Dictyobacter alpinus</name>
    <dbReference type="NCBI Taxonomy" id="2014873"/>
    <lineage>
        <taxon>Bacteria</taxon>
        <taxon>Bacillati</taxon>
        <taxon>Chloroflexota</taxon>
        <taxon>Ktedonobacteria</taxon>
        <taxon>Ktedonobacterales</taxon>
        <taxon>Dictyobacteraceae</taxon>
        <taxon>Dictyobacter</taxon>
    </lineage>
</organism>
<evidence type="ECO:0000256" key="11">
    <source>
        <dbReference type="ARBA" id="ARBA00030547"/>
    </source>
</evidence>
<dbReference type="Gene3D" id="3.20.20.70">
    <property type="entry name" value="Aldolase class I"/>
    <property type="match status" value="1"/>
</dbReference>
<dbReference type="SUPFAM" id="SSF51366">
    <property type="entry name" value="Ribulose-phoshate binding barrel"/>
    <property type="match status" value="1"/>
</dbReference>
<evidence type="ECO:0000256" key="3">
    <source>
        <dbReference type="ARBA" id="ARBA00005133"/>
    </source>
</evidence>
<evidence type="ECO:0000313" key="15">
    <source>
        <dbReference type="EMBL" id="GCE24639.1"/>
    </source>
</evidence>
<dbReference type="EC" id="5.3.1.16" evidence="5 12"/>